<dbReference type="AlphaFoldDB" id="A0A9D1T3F5"/>
<reference evidence="2" key="2">
    <citation type="journal article" date="2021" name="PeerJ">
        <title>Extensive microbial diversity within the chicken gut microbiome revealed by metagenomics and culture.</title>
        <authorList>
            <person name="Gilroy R."/>
            <person name="Ravi A."/>
            <person name="Getino M."/>
            <person name="Pursley I."/>
            <person name="Horton D.L."/>
            <person name="Alikhan N.F."/>
            <person name="Baker D."/>
            <person name="Gharbi K."/>
            <person name="Hall N."/>
            <person name="Watson M."/>
            <person name="Adriaenssens E.M."/>
            <person name="Foster-Nyarko E."/>
            <person name="Jarju S."/>
            <person name="Secka A."/>
            <person name="Antonio M."/>
            <person name="Oren A."/>
            <person name="Chaudhuri R.R."/>
            <person name="La Ragione R."/>
            <person name="Hildebrand F."/>
            <person name="Pallen M.J."/>
        </authorList>
    </citation>
    <scope>NUCLEOTIDE SEQUENCE</scope>
    <source>
        <strain evidence="2">35461</strain>
    </source>
</reference>
<evidence type="ECO:0000313" key="2">
    <source>
        <dbReference type="EMBL" id="HIV09659.1"/>
    </source>
</evidence>
<dbReference type="PANTHER" id="PTHR34825">
    <property type="entry name" value="CONSERVED PROTEIN, WITH A WEAK D-GALACTARATE DEHYDRATASE/ALTRONATE HYDROLASE DOMAIN"/>
    <property type="match status" value="1"/>
</dbReference>
<dbReference type="Proteomes" id="UP000886845">
    <property type="component" value="Unassembled WGS sequence"/>
</dbReference>
<gene>
    <name evidence="2" type="ORF">IAC79_06070</name>
</gene>
<sequence>MQDIAQSTYDFRVMRENGSVYVDKTGLLYPFIRRDRDALYFVSRPRRFGKSLMLSTLKYLFQGRRDLFKGLAIDSLD</sequence>
<reference evidence="2" key="1">
    <citation type="submission" date="2020-10" db="EMBL/GenBank/DDBJ databases">
        <authorList>
            <person name="Gilroy R."/>
        </authorList>
    </citation>
    <scope>NUCLEOTIDE SEQUENCE</scope>
    <source>
        <strain evidence="2">35461</strain>
    </source>
</reference>
<feature type="non-terminal residue" evidence="2">
    <location>
        <position position="77"/>
    </location>
</feature>
<evidence type="ECO:0000313" key="3">
    <source>
        <dbReference type="Proteomes" id="UP000886845"/>
    </source>
</evidence>
<organism evidence="2 3">
    <name type="scientific">Candidatus Spyradenecus faecavium</name>
    <dbReference type="NCBI Taxonomy" id="2840947"/>
    <lineage>
        <taxon>Bacteria</taxon>
        <taxon>Pseudomonadati</taxon>
        <taxon>Lentisphaerota</taxon>
        <taxon>Lentisphaeria</taxon>
        <taxon>Lentisphaerales</taxon>
        <taxon>Lentisphaeraceae</taxon>
        <taxon>Lentisphaeraceae incertae sedis</taxon>
        <taxon>Candidatus Spyradenecus</taxon>
    </lineage>
</organism>
<accession>A0A9D1T3F5</accession>
<evidence type="ECO:0000259" key="1">
    <source>
        <dbReference type="Pfam" id="PF09820"/>
    </source>
</evidence>
<comment type="caution">
    <text evidence="2">The sequence shown here is derived from an EMBL/GenBank/DDBJ whole genome shotgun (WGS) entry which is preliminary data.</text>
</comment>
<dbReference type="Pfam" id="PF09820">
    <property type="entry name" value="AAA-ATPase_like"/>
    <property type="match status" value="1"/>
</dbReference>
<protein>
    <submittedName>
        <fullName evidence="2">AAA family ATPase</fullName>
    </submittedName>
</protein>
<dbReference type="InterPro" id="IPR018631">
    <property type="entry name" value="AAA-ATPase-like_dom"/>
</dbReference>
<dbReference type="PANTHER" id="PTHR34825:SF1">
    <property type="entry name" value="AAA-ATPASE-LIKE DOMAIN-CONTAINING PROTEIN"/>
    <property type="match status" value="1"/>
</dbReference>
<proteinExistence type="predicted"/>
<name>A0A9D1T3F5_9BACT</name>
<dbReference type="EMBL" id="DVOR01000196">
    <property type="protein sequence ID" value="HIV09659.1"/>
    <property type="molecule type" value="Genomic_DNA"/>
</dbReference>
<feature type="domain" description="AAA-ATPase-like" evidence="1">
    <location>
        <begin position="9"/>
        <end position="75"/>
    </location>
</feature>